<dbReference type="AlphaFoldDB" id="A0A916QYF8"/>
<dbReference type="EMBL" id="BMKA01000003">
    <property type="protein sequence ID" value="GGA21165.1"/>
    <property type="molecule type" value="Genomic_DNA"/>
</dbReference>
<keyword evidence="4" id="KW-1185">Reference proteome</keyword>
<reference evidence="3" key="1">
    <citation type="journal article" date="2014" name="Int. J. Syst. Evol. Microbiol.">
        <title>Complete genome sequence of Corynebacterium casei LMG S-19264T (=DSM 44701T), isolated from a smear-ripened cheese.</title>
        <authorList>
            <consortium name="US DOE Joint Genome Institute (JGI-PGF)"/>
            <person name="Walter F."/>
            <person name="Albersmeier A."/>
            <person name="Kalinowski J."/>
            <person name="Ruckert C."/>
        </authorList>
    </citation>
    <scope>NUCLEOTIDE SEQUENCE</scope>
    <source>
        <strain evidence="3">CGMCC 1.15880</strain>
    </source>
</reference>
<accession>A0A916QYF8</accession>
<feature type="coiled-coil region" evidence="1">
    <location>
        <begin position="105"/>
        <end position="181"/>
    </location>
</feature>
<comment type="caution">
    <text evidence="3">The sequence shown here is derived from an EMBL/GenBank/DDBJ whole genome shotgun (WGS) entry which is preliminary data.</text>
</comment>
<evidence type="ECO:0008006" key="5">
    <source>
        <dbReference type="Google" id="ProtNLM"/>
    </source>
</evidence>
<dbReference type="Proteomes" id="UP000628017">
    <property type="component" value="Unassembled WGS sequence"/>
</dbReference>
<evidence type="ECO:0000313" key="3">
    <source>
        <dbReference type="EMBL" id="GGA21165.1"/>
    </source>
</evidence>
<evidence type="ECO:0000256" key="1">
    <source>
        <dbReference type="SAM" id="Coils"/>
    </source>
</evidence>
<dbReference type="RefSeq" id="WP_188675009.1">
    <property type="nucleotide sequence ID" value="NZ_BMKA01000003.1"/>
</dbReference>
<reference evidence="3" key="2">
    <citation type="submission" date="2020-09" db="EMBL/GenBank/DDBJ databases">
        <authorList>
            <person name="Sun Q."/>
            <person name="Zhou Y."/>
        </authorList>
    </citation>
    <scope>NUCLEOTIDE SEQUENCE</scope>
    <source>
        <strain evidence="3">CGMCC 1.15880</strain>
    </source>
</reference>
<keyword evidence="1" id="KW-0175">Coiled coil</keyword>
<gene>
    <name evidence="3" type="ORF">GCM10011498_22300</name>
</gene>
<evidence type="ECO:0000313" key="4">
    <source>
        <dbReference type="Proteomes" id="UP000628017"/>
    </source>
</evidence>
<protein>
    <recommendedName>
        <fullName evidence="5">Glycine zipper domain-containing protein</fullName>
    </recommendedName>
</protein>
<proteinExistence type="predicted"/>
<feature type="chain" id="PRO_5037596654" description="Glycine zipper domain-containing protein" evidence="2">
    <location>
        <begin position="24"/>
        <end position="235"/>
    </location>
</feature>
<sequence>MFRMIFTALIAALVTLQITTASAQGARTRALGEDPPLIRNQPKSAATHYSEAELARQAKAFQRTMAEGIVAGAAVGLLADMLSSNDNNSGLQIGIGAGAISGSYVARLQKKYRRKELRLERIRDDVTRANQELAASIATMQAVVAYQQSELNGLRASGAKKRQIRRELKQAKANLNNMSKAIKGAQKWEKEFKSTRSLRLIKGQATGIDTEIALLSQRIAAMKSVANQMKGVTKS</sequence>
<evidence type="ECO:0000256" key="2">
    <source>
        <dbReference type="SAM" id="SignalP"/>
    </source>
</evidence>
<organism evidence="3 4">
    <name type="scientific">Neptunicoccus cionae</name>
    <dbReference type="NCBI Taxonomy" id="2035344"/>
    <lineage>
        <taxon>Bacteria</taxon>
        <taxon>Pseudomonadati</taxon>
        <taxon>Pseudomonadota</taxon>
        <taxon>Alphaproteobacteria</taxon>
        <taxon>Rhodobacterales</taxon>
        <taxon>Paracoccaceae</taxon>
        <taxon>Neptunicoccus</taxon>
    </lineage>
</organism>
<keyword evidence="2" id="KW-0732">Signal</keyword>
<feature type="signal peptide" evidence="2">
    <location>
        <begin position="1"/>
        <end position="23"/>
    </location>
</feature>
<name>A0A916QYF8_9RHOB</name>